<dbReference type="Pfam" id="PF07681">
    <property type="entry name" value="DoxX"/>
    <property type="match status" value="1"/>
</dbReference>
<dbReference type="OrthoDB" id="9808524at2"/>
<dbReference type="InterPro" id="IPR032808">
    <property type="entry name" value="DoxX"/>
</dbReference>
<name>A0A5S4X6S6_9BRAD</name>
<reference evidence="8 9" key="1">
    <citation type="submission" date="2019-08" db="EMBL/GenBank/DDBJ databases">
        <title>Bradyrhizobium hipponensis sp. nov., a rhizobium isolated from a Lupinus angustifolius root nodule in Tunisia.</title>
        <authorList>
            <person name="Off K."/>
            <person name="Rejili M."/>
            <person name="Mars M."/>
            <person name="Brachmann A."/>
            <person name="Marin M."/>
        </authorList>
    </citation>
    <scope>NUCLEOTIDE SEQUENCE [LARGE SCALE GENOMIC DNA]</scope>
    <source>
        <strain evidence="8 9">CTAW11</strain>
    </source>
</reference>
<evidence type="ECO:0000256" key="4">
    <source>
        <dbReference type="ARBA" id="ARBA00022692"/>
    </source>
</evidence>
<evidence type="ECO:0000256" key="5">
    <source>
        <dbReference type="ARBA" id="ARBA00022989"/>
    </source>
</evidence>
<gene>
    <name evidence="8" type="ORF">FXB38_00330</name>
</gene>
<evidence type="ECO:0000256" key="3">
    <source>
        <dbReference type="ARBA" id="ARBA00022475"/>
    </source>
</evidence>
<evidence type="ECO:0000256" key="7">
    <source>
        <dbReference type="SAM" id="Phobius"/>
    </source>
</evidence>
<keyword evidence="9" id="KW-1185">Reference proteome</keyword>
<comment type="similarity">
    <text evidence="2">Belongs to the DoxX family.</text>
</comment>
<keyword evidence="3" id="KW-1003">Cell membrane</keyword>
<protein>
    <submittedName>
        <fullName evidence="8">DoxX family protein</fullName>
    </submittedName>
</protein>
<sequence>MNFPYLTRFQPVLLSLFRFITGLLLFQYGVAKLFKFPALPYFADIPPLIYAAGTLELVLGAALMLGLFTRLSAFILSGEMAFAYFMGHMLKTGTPVLLPLLNGGTAAILFCFACLYVSAAGGGPVSVDALIGKESDAPGGAFARR</sequence>
<evidence type="ECO:0000256" key="1">
    <source>
        <dbReference type="ARBA" id="ARBA00004651"/>
    </source>
</evidence>
<dbReference type="InterPro" id="IPR051907">
    <property type="entry name" value="DoxX-like_oxidoreductase"/>
</dbReference>
<accession>A0A5S4X6S6</accession>
<dbReference type="GO" id="GO:0005886">
    <property type="term" value="C:plasma membrane"/>
    <property type="evidence" value="ECO:0007669"/>
    <property type="project" value="UniProtKB-SubCell"/>
</dbReference>
<comment type="caution">
    <text evidence="8">The sequence shown here is derived from an EMBL/GenBank/DDBJ whole genome shotgun (WGS) entry which is preliminary data.</text>
</comment>
<evidence type="ECO:0000313" key="9">
    <source>
        <dbReference type="Proteomes" id="UP000324853"/>
    </source>
</evidence>
<feature type="transmembrane region" description="Helical" evidence="7">
    <location>
        <begin position="50"/>
        <end position="76"/>
    </location>
</feature>
<comment type="subcellular location">
    <subcellularLocation>
        <location evidence="1">Cell membrane</location>
        <topology evidence="1">Multi-pass membrane protein</topology>
    </subcellularLocation>
</comment>
<organism evidence="8 9">
    <name type="scientific">Bradyrhizobium cytisi</name>
    <dbReference type="NCBI Taxonomy" id="515489"/>
    <lineage>
        <taxon>Bacteria</taxon>
        <taxon>Pseudomonadati</taxon>
        <taxon>Pseudomonadota</taxon>
        <taxon>Alphaproteobacteria</taxon>
        <taxon>Hyphomicrobiales</taxon>
        <taxon>Nitrobacteraceae</taxon>
        <taxon>Bradyrhizobium</taxon>
    </lineage>
</organism>
<evidence type="ECO:0000256" key="2">
    <source>
        <dbReference type="ARBA" id="ARBA00006679"/>
    </source>
</evidence>
<dbReference type="EMBL" id="VSSR01000001">
    <property type="protein sequence ID" value="TYL88822.1"/>
    <property type="molecule type" value="Genomic_DNA"/>
</dbReference>
<feature type="transmembrane region" description="Helical" evidence="7">
    <location>
        <begin position="96"/>
        <end position="119"/>
    </location>
</feature>
<dbReference type="RefSeq" id="WP_148748792.1">
    <property type="nucleotide sequence ID" value="NZ_VSSR01000001.1"/>
</dbReference>
<feature type="transmembrane region" description="Helical" evidence="7">
    <location>
        <begin position="12"/>
        <end position="30"/>
    </location>
</feature>
<dbReference type="AlphaFoldDB" id="A0A5S4X6S6"/>
<evidence type="ECO:0000256" key="6">
    <source>
        <dbReference type="ARBA" id="ARBA00023136"/>
    </source>
</evidence>
<keyword evidence="4 7" id="KW-0812">Transmembrane</keyword>
<dbReference type="PANTHER" id="PTHR33452:SF4">
    <property type="entry name" value="BLL4328 PROTEIN"/>
    <property type="match status" value="1"/>
</dbReference>
<dbReference type="Proteomes" id="UP000324853">
    <property type="component" value="Unassembled WGS sequence"/>
</dbReference>
<evidence type="ECO:0000313" key="8">
    <source>
        <dbReference type="EMBL" id="TYL88822.1"/>
    </source>
</evidence>
<dbReference type="PANTHER" id="PTHR33452">
    <property type="entry name" value="OXIDOREDUCTASE CATD-RELATED"/>
    <property type="match status" value="1"/>
</dbReference>
<keyword evidence="5 7" id="KW-1133">Transmembrane helix</keyword>
<keyword evidence="6 7" id="KW-0472">Membrane</keyword>
<proteinExistence type="inferred from homology"/>